<gene>
    <name evidence="2" type="ORF">BQ2448_6429</name>
</gene>
<feature type="region of interest" description="Disordered" evidence="1">
    <location>
        <begin position="463"/>
        <end position="494"/>
    </location>
</feature>
<dbReference type="AlphaFoldDB" id="A0A238FMI2"/>
<dbReference type="GO" id="GO:0006891">
    <property type="term" value="P:intra-Golgi vesicle-mediated transport"/>
    <property type="evidence" value="ECO:0007669"/>
    <property type="project" value="InterPro"/>
</dbReference>
<keyword evidence="3" id="KW-1185">Reference proteome</keyword>
<name>A0A238FMI2_9BASI</name>
<dbReference type="PANTHER" id="PTHR13228:SF3">
    <property type="entry name" value="CONSERVED OLIGOMERIC GOLGI COMPLEX SUBUNIT 5"/>
    <property type="match status" value="1"/>
</dbReference>
<feature type="region of interest" description="Disordered" evidence="1">
    <location>
        <begin position="754"/>
        <end position="780"/>
    </location>
</feature>
<feature type="region of interest" description="Disordered" evidence="1">
    <location>
        <begin position="1"/>
        <end position="66"/>
    </location>
</feature>
<proteinExistence type="predicted"/>
<feature type="compositionally biased region" description="Pro residues" evidence="1">
    <location>
        <begin position="40"/>
        <end position="49"/>
    </location>
</feature>
<dbReference type="Proteomes" id="UP000198372">
    <property type="component" value="Unassembled WGS sequence"/>
</dbReference>
<feature type="region of interest" description="Disordered" evidence="1">
    <location>
        <begin position="106"/>
        <end position="209"/>
    </location>
</feature>
<feature type="compositionally biased region" description="Basic and acidic residues" evidence="1">
    <location>
        <begin position="144"/>
        <end position="161"/>
    </location>
</feature>
<dbReference type="PANTHER" id="PTHR13228">
    <property type="entry name" value="CONSERVED OLIGOMERIC GOLGI COMPLEX COMPONENT 5"/>
    <property type="match status" value="1"/>
</dbReference>
<evidence type="ECO:0000313" key="3">
    <source>
        <dbReference type="Proteomes" id="UP000198372"/>
    </source>
</evidence>
<sequence>MLGGLKVTLPHLSLSRNNSPSRSTPSTAAADGPKSATPELPSPDLPMNPPSIEHTKAKKASSSLGPLGAVLRRSSSFRANGSLTPSTAINPVPVSAGIAASAPALRSSSDNSIGLTPLQKSLGGNGHSGRRGDSSSSKSRRRAVSGDRHEHGRSLHKETSRSKTLPNVYIGPASAGGLAISHSTSHPPLGRKAGKHSPTLHGSQTPLGTSSAAAFTNAAAGTASSTTPMSSAAIAPALHQLEESYVGKVGLKLGEAVNKVFILGSATAPGGASEVVLNGRPAPRVTVAKQCGELVVQELHAAIHDAYLLRTLLRSSVLKSLSLFLTRLTTLLLPPDLMPPPPLTTKEVETLSPSLRFNLTIVRCAYELRRSLLAAGQLPAMPAFVRETLRPWTDKLAEVMTRVMNPIITSVRIVVSGICAKARIPSDESNIVNGHSSSTMSILGGEHDAAAMKSTAAKGATSQLRSLSMGRAAPTPASSATSAKHGHGHGHGGDTHDLALGPLWLRELTGVLEATAKLVARLECGGDADKWLVSVGTHAVWKGMLALASRKIAVAAPSSSDGAAKSLLTTSAEAKHPGAHIVPTKGLFKSTSKKASAGPGDSPPFGTDGSLTPQTASTAVPTNGASIGSHLICLTSAIDVAFIRLLCELELLETRLIAFTKHLSTPSSMPILPPLMSGSCSHELACGLCKTDRQFDAESSDDEDEGVPAGSTEAALAHSAMREAMQALSAMIVVVRASKHSDVLLDAIREDGVEDDPRKKHESLAKSGAEDRNDEPMTPLTPMDLMRSHEPLILPATPANISPEAVIVEDKSSSKPLVCPTLRHALATLPDLILLHLLASRCRRFSLPHERWGLADWRAYEKELRGFQAGEEWTAEIAWEMVNEVAARENELALETKEGTPASTELAALELVREAARIKVGVEVGGA</sequence>
<dbReference type="GO" id="GO:0017119">
    <property type="term" value="C:Golgi transport complex"/>
    <property type="evidence" value="ECO:0007669"/>
    <property type="project" value="InterPro"/>
</dbReference>
<evidence type="ECO:0000256" key="1">
    <source>
        <dbReference type="SAM" id="MobiDB-lite"/>
    </source>
</evidence>
<protein>
    <submittedName>
        <fullName evidence="2">BQ2448_6429 protein</fullName>
    </submittedName>
</protein>
<reference evidence="3" key="1">
    <citation type="submission" date="2016-09" db="EMBL/GenBank/DDBJ databases">
        <authorList>
            <person name="Jeantristanb JTB J.-T."/>
            <person name="Ricardo R."/>
        </authorList>
    </citation>
    <scope>NUCLEOTIDE SEQUENCE [LARGE SCALE GENOMIC DNA]</scope>
</reference>
<dbReference type="EMBL" id="FMSP01000019">
    <property type="protein sequence ID" value="SCV73999.1"/>
    <property type="molecule type" value="Genomic_DNA"/>
</dbReference>
<dbReference type="InterPro" id="IPR019465">
    <property type="entry name" value="Cog5"/>
</dbReference>
<dbReference type="OrthoDB" id="1734943at2759"/>
<organism evidence="2 3">
    <name type="scientific">Microbotryum intermedium</name>
    <dbReference type="NCBI Taxonomy" id="269621"/>
    <lineage>
        <taxon>Eukaryota</taxon>
        <taxon>Fungi</taxon>
        <taxon>Dikarya</taxon>
        <taxon>Basidiomycota</taxon>
        <taxon>Pucciniomycotina</taxon>
        <taxon>Microbotryomycetes</taxon>
        <taxon>Microbotryales</taxon>
        <taxon>Microbotryaceae</taxon>
        <taxon>Microbotryum</taxon>
    </lineage>
</organism>
<feature type="compositionally biased region" description="Low complexity" evidence="1">
    <location>
        <begin position="12"/>
        <end position="29"/>
    </location>
</feature>
<feature type="compositionally biased region" description="Basic and acidic residues" evidence="1">
    <location>
        <begin position="754"/>
        <end position="775"/>
    </location>
</feature>
<feature type="region of interest" description="Disordered" evidence="1">
    <location>
        <begin position="590"/>
        <end position="616"/>
    </location>
</feature>
<evidence type="ECO:0000313" key="2">
    <source>
        <dbReference type="EMBL" id="SCV73999.1"/>
    </source>
</evidence>
<accession>A0A238FMI2</accession>
<dbReference type="STRING" id="269621.A0A238FMI2"/>
<feature type="compositionally biased region" description="Low complexity" evidence="1">
    <location>
        <begin position="472"/>
        <end position="483"/>
    </location>
</feature>